<dbReference type="Proteomes" id="UP000541444">
    <property type="component" value="Unassembled WGS sequence"/>
</dbReference>
<evidence type="ECO:0000313" key="2">
    <source>
        <dbReference type="Proteomes" id="UP000541444"/>
    </source>
</evidence>
<gene>
    <name evidence="1" type="ORF">GIB67_006273</name>
</gene>
<reference evidence="1 2" key="1">
    <citation type="journal article" date="2020" name="IScience">
        <title>Genome Sequencing of the Endangered Kingdonia uniflora (Circaeasteraceae, Ranunculales) Reveals Potential Mechanisms of Evolutionary Specialization.</title>
        <authorList>
            <person name="Sun Y."/>
            <person name="Deng T."/>
            <person name="Zhang A."/>
            <person name="Moore M.J."/>
            <person name="Landis J.B."/>
            <person name="Lin N."/>
            <person name="Zhang H."/>
            <person name="Zhang X."/>
            <person name="Huang J."/>
            <person name="Zhang X."/>
            <person name="Sun H."/>
            <person name="Wang H."/>
        </authorList>
    </citation>
    <scope>NUCLEOTIDE SEQUENCE [LARGE SCALE GENOMIC DNA]</scope>
    <source>
        <strain evidence="1">TB1705</strain>
        <tissue evidence="1">Leaf</tissue>
    </source>
</reference>
<comment type="caution">
    <text evidence="1">The sequence shown here is derived from an EMBL/GenBank/DDBJ whole genome shotgun (WGS) entry which is preliminary data.</text>
</comment>
<dbReference type="EMBL" id="JACGCM010000252">
    <property type="protein sequence ID" value="KAF6174621.1"/>
    <property type="molecule type" value="Genomic_DNA"/>
</dbReference>
<dbReference type="AlphaFoldDB" id="A0A7J7P5C5"/>
<sequence>LSEGAATATPRNTFRRNRLHDKQVINFFDFQQRIRVMHSKINSHLKLSTKDL</sequence>
<accession>A0A7J7P5C5</accession>
<feature type="non-terminal residue" evidence="1">
    <location>
        <position position="52"/>
    </location>
</feature>
<proteinExistence type="predicted"/>
<name>A0A7J7P5C5_9MAGN</name>
<keyword evidence="2" id="KW-1185">Reference proteome</keyword>
<organism evidence="1 2">
    <name type="scientific">Kingdonia uniflora</name>
    <dbReference type="NCBI Taxonomy" id="39325"/>
    <lineage>
        <taxon>Eukaryota</taxon>
        <taxon>Viridiplantae</taxon>
        <taxon>Streptophyta</taxon>
        <taxon>Embryophyta</taxon>
        <taxon>Tracheophyta</taxon>
        <taxon>Spermatophyta</taxon>
        <taxon>Magnoliopsida</taxon>
        <taxon>Ranunculales</taxon>
        <taxon>Circaeasteraceae</taxon>
        <taxon>Kingdonia</taxon>
    </lineage>
</organism>
<evidence type="ECO:0000313" key="1">
    <source>
        <dbReference type="EMBL" id="KAF6174621.1"/>
    </source>
</evidence>
<protein>
    <submittedName>
        <fullName evidence="1">Uncharacterized protein</fullName>
    </submittedName>
</protein>